<accession>A0A6P8AZG7</accession>
<feature type="compositionally biased region" description="Basic and acidic residues" evidence="1">
    <location>
        <begin position="211"/>
        <end position="221"/>
    </location>
</feature>
<name>A0A6P8AZG7_PYRGI</name>
<feature type="compositionally biased region" description="Polar residues" evidence="1">
    <location>
        <begin position="95"/>
        <end position="109"/>
    </location>
</feature>
<proteinExistence type="predicted"/>
<dbReference type="RefSeq" id="XP_030980293.1">
    <property type="nucleotide sequence ID" value="XM_031131001.1"/>
</dbReference>
<dbReference type="OrthoDB" id="10404755at2759"/>
<keyword evidence="2" id="KW-1185">Reference proteome</keyword>
<reference evidence="3" key="3">
    <citation type="submission" date="2025-08" db="UniProtKB">
        <authorList>
            <consortium name="RefSeq"/>
        </authorList>
    </citation>
    <scope>IDENTIFICATION</scope>
    <source>
        <strain evidence="3">NI907</strain>
    </source>
</reference>
<feature type="compositionally biased region" description="Basic and acidic residues" evidence="1">
    <location>
        <begin position="151"/>
        <end position="168"/>
    </location>
</feature>
<organism evidence="2 3">
    <name type="scientific">Pyricularia grisea</name>
    <name type="common">Crabgrass-specific blast fungus</name>
    <name type="synonym">Magnaporthe grisea</name>
    <dbReference type="NCBI Taxonomy" id="148305"/>
    <lineage>
        <taxon>Eukaryota</taxon>
        <taxon>Fungi</taxon>
        <taxon>Dikarya</taxon>
        <taxon>Ascomycota</taxon>
        <taxon>Pezizomycotina</taxon>
        <taxon>Sordariomycetes</taxon>
        <taxon>Sordariomycetidae</taxon>
        <taxon>Magnaporthales</taxon>
        <taxon>Pyriculariaceae</taxon>
        <taxon>Pyricularia</taxon>
    </lineage>
</organism>
<evidence type="ECO:0000313" key="3">
    <source>
        <dbReference type="RefSeq" id="XP_030980293.1"/>
    </source>
</evidence>
<gene>
    <name evidence="3" type="ORF">PgNI_11027</name>
</gene>
<dbReference type="Proteomes" id="UP000515153">
    <property type="component" value="Chromosome VII"/>
</dbReference>
<feature type="compositionally biased region" description="Basic residues" evidence="1">
    <location>
        <begin position="201"/>
        <end position="210"/>
    </location>
</feature>
<feature type="compositionally biased region" description="Basic and acidic residues" evidence="1">
    <location>
        <begin position="180"/>
        <end position="200"/>
    </location>
</feature>
<feature type="compositionally biased region" description="Polar residues" evidence="1">
    <location>
        <begin position="42"/>
        <end position="55"/>
    </location>
</feature>
<reference evidence="2 3" key="1">
    <citation type="journal article" date="2019" name="Mol. Biol. Evol.">
        <title>Blast fungal genomes show frequent chromosomal changes, gene gains and losses, and effector gene turnover.</title>
        <authorList>
            <person name="Gomez Luciano L.B."/>
            <person name="Jason Tsai I."/>
            <person name="Chuma I."/>
            <person name="Tosa Y."/>
            <person name="Chen Y.H."/>
            <person name="Li J.Y."/>
            <person name="Li M.Y."/>
            <person name="Jade Lu M.Y."/>
            <person name="Nakayashiki H."/>
            <person name="Li W.H."/>
        </authorList>
    </citation>
    <scope>NUCLEOTIDE SEQUENCE [LARGE SCALE GENOMIC DNA]</scope>
    <source>
        <strain evidence="2 3">NI907</strain>
    </source>
</reference>
<sequence length="464" mass="53780">MSYPYTEPNERTGYTDSTWQHPYMSVTGVYENSHIEPKHSQPIYQPSRRGSTSHQRSSDNYKRQPAPGEPSSRRYPPTSNNKIFGRDYSEPYNAGPSTRPRSSSHSQPTYPADIFRPLQRSSSTRTRQNSYSSSQKPSGERSWSAFGVSSENRHDPFGRHDTPKEQYRHGSVVVDDEYDSKERYPKSQRHEGAEPREDERRRRKSSRKGSRTGDFRPERSSQYEMLQAELDSLLSANVKGYRMAEAAWTRKAWHEASVIYGRLGSDLMRLADVDRQLGGSNYIESRRQADKAVWRQNMALDKWLSSHKRRYDHHIADAEAFEYGPNKHLAKANQSYVSAIMILIDLKRVSPSRLEAHFPGHIEELQCKLRKVQAKIDKQTSEEDSKAASAVRTFIGQFHLVEKLIEQGEGQQARYQFDRAKETLVKTLVTLPQRFVPSKEWVEKMGRSIEDQERRAKERFGKDW</sequence>
<evidence type="ECO:0000313" key="2">
    <source>
        <dbReference type="Proteomes" id="UP000515153"/>
    </source>
</evidence>
<feature type="region of interest" description="Disordered" evidence="1">
    <location>
        <begin position="1"/>
        <end position="221"/>
    </location>
</feature>
<feature type="compositionally biased region" description="Low complexity" evidence="1">
    <location>
        <begin position="119"/>
        <end position="135"/>
    </location>
</feature>
<dbReference type="KEGG" id="pgri:PgNI_11027"/>
<reference evidence="3" key="2">
    <citation type="submission" date="2019-10" db="EMBL/GenBank/DDBJ databases">
        <authorList>
            <consortium name="NCBI Genome Project"/>
        </authorList>
    </citation>
    <scope>NUCLEOTIDE SEQUENCE</scope>
    <source>
        <strain evidence="3">NI907</strain>
    </source>
</reference>
<dbReference type="GeneID" id="41965906"/>
<dbReference type="AlphaFoldDB" id="A0A6P8AZG7"/>
<protein>
    <submittedName>
        <fullName evidence="3">Uncharacterized protein</fullName>
    </submittedName>
</protein>
<evidence type="ECO:0000256" key="1">
    <source>
        <dbReference type="SAM" id="MobiDB-lite"/>
    </source>
</evidence>